<dbReference type="GeneID" id="87816594"/>
<feature type="compositionally biased region" description="Gly residues" evidence="1">
    <location>
        <begin position="413"/>
        <end position="428"/>
    </location>
</feature>
<protein>
    <submittedName>
        <fullName evidence="2">Uncharacterized protein</fullName>
    </submittedName>
</protein>
<dbReference type="AlphaFoldDB" id="A0AAN6V7S4"/>
<name>A0AAN6V7S4_9PEZI</name>
<dbReference type="RefSeq" id="XP_062638961.1">
    <property type="nucleotide sequence ID" value="XM_062779981.1"/>
</dbReference>
<feature type="compositionally biased region" description="Basic and acidic residues" evidence="1">
    <location>
        <begin position="450"/>
        <end position="463"/>
    </location>
</feature>
<sequence>MANSEEQEISRSQIPRAPAAQRHGSTGTFDFGWTPVMARGRPSNGCPPVSYTGRGFNSSSSSANNSNNNSSDNAGYLEPRPADAISHPSLRVAKSRTFSSIPTLAPSFSEGPFYGQRKSFSVSRKPLHASAGPTYNNVESFPWTSQHPRNQQSPDRQDGLTLPDPSTTSPPDAPIDPKAVSKAMPVQYWAGRFMSLYDHLYNELLEPDNLARLCETPAGSLAPDTGNKASAAAQNNPSISAYGVPRAMRADYRNSGHTSGVPPPSRIPQSATSNAILQSSAYNSRMPGLASHSQIAHPTFQSLTSRHPLPTMDENTIPEHAPAGLTSVTDEAVTTIPSQDKTTHTNKVSLGQGGGLHDSDDVRVRRIFAQLKKTCVTDEALLSFHKWQILYARKTGRTFDFFTVVDTSPKGAAAGGAGSGAPTLGGQGQPSNNMTTTAEDTGKRGAVHGRGHEFGKRGREMVKRIKRSLMGGSSTDGSTGNIDVARERRVSKADGGMIKEHGESEKGYAADLDSPTADDKEKGRRNTKRFNFF</sequence>
<feature type="region of interest" description="Disordered" evidence="1">
    <location>
        <begin position="1"/>
        <end position="82"/>
    </location>
</feature>
<evidence type="ECO:0000313" key="2">
    <source>
        <dbReference type="EMBL" id="KAK4145590.1"/>
    </source>
</evidence>
<evidence type="ECO:0000313" key="3">
    <source>
        <dbReference type="Proteomes" id="UP001302676"/>
    </source>
</evidence>
<accession>A0AAN6V7S4</accession>
<reference evidence="2" key="1">
    <citation type="journal article" date="2023" name="Mol. Phylogenet. Evol.">
        <title>Genome-scale phylogeny and comparative genomics of the fungal order Sordariales.</title>
        <authorList>
            <person name="Hensen N."/>
            <person name="Bonometti L."/>
            <person name="Westerberg I."/>
            <person name="Brannstrom I.O."/>
            <person name="Guillou S."/>
            <person name="Cros-Aarteil S."/>
            <person name="Calhoun S."/>
            <person name="Haridas S."/>
            <person name="Kuo A."/>
            <person name="Mondo S."/>
            <person name="Pangilinan J."/>
            <person name="Riley R."/>
            <person name="LaButti K."/>
            <person name="Andreopoulos B."/>
            <person name="Lipzen A."/>
            <person name="Chen C."/>
            <person name="Yan M."/>
            <person name="Daum C."/>
            <person name="Ng V."/>
            <person name="Clum A."/>
            <person name="Steindorff A."/>
            <person name="Ohm R.A."/>
            <person name="Martin F."/>
            <person name="Silar P."/>
            <person name="Natvig D.O."/>
            <person name="Lalanne C."/>
            <person name="Gautier V."/>
            <person name="Ament-Velasquez S.L."/>
            <person name="Kruys A."/>
            <person name="Hutchinson M.I."/>
            <person name="Powell A.J."/>
            <person name="Barry K."/>
            <person name="Miller A.N."/>
            <person name="Grigoriev I.V."/>
            <person name="Debuchy R."/>
            <person name="Gladieux P."/>
            <person name="Hiltunen Thoren M."/>
            <person name="Johannesson H."/>
        </authorList>
    </citation>
    <scope>NUCLEOTIDE SEQUENCE</scope>
    <source>
        <strain evidence="2">CBS 141.50</strain>
    </source>
</reference>
<reference evidence="2" key="2">
    <citation type="submission" date="2023-05" db="EMBL/GenBank/DDBJ databases">
        <authorList>
            <consortium name="Lawrence Berkeley National Laboratory"/>
            <person name="Steindorff A."/>
            <person name="Hensen N."/>
            <person name="Bonometti L."/>
            <person name="Westerberg I."/>
            <person name="Brannstrom I.O."/>
            <person name="Guillou S."/>
            <person name="Cros-Aarteil S."/>
            <person name="Calhoun S."/>
            <person name="Haridas S."/>
            <person name="Kuo A."/>
            <person name="Mondo S."/>
            <person name="Pangilinan J."/>
            <person name="Riley R."/>
            <person name="Labutti K."/>
            <person name="Andreopoulos B."/>
            <person name="Lipzen A."/>
            <person name="Chen C."/>
            <person name="Yanf M."/>
            <person name="Daum C."/>
            <person name="Ng V."/>
            <person name="Clum A."/>
            <person name="Ohm R."/>
            <person name="Martin F."/>
            <person name="Silar P."/>
            <person name="Natvig D."/>
            <person name="Lalanne C."/>
            <person name="Gautier V."/>
            <person name="Ament-Velasquez S.L."/>
            <person name="Kruys A."/>
            <person name="Hutchinson M.I."/>
            <person name="Powell A.J."/>
            <person name="Barry K."/>
            <person name="Miller A.N."/>
            <person name="Grigoriev I.V."/>
            <person name="Debuchy R."/>
            <person name="Gladieux P."/>
            <person name="Thoren M.H."/>
            <person name="Johannesson H."/>
        </authorList>
    </citation>
    <scope>NUCLEOTIDE SEQUENCE</scope>
    <source>
        <strain evidence="2">CBS 141.50</strain>
    </source>
</reference>
<dbReference type="Proteomes" id="UP001302676">
    <property type="component" value="Unassembled WGS sequence"/>
</dbReference>
<dbReference type="EMBL" id="MU853567">
    <property type="protein sequence ID" value="KAK4145590.1"/>
    <property type="molecule type" value="Genomic_DNA"/>
</dbReference>
<organism evidence="2 3">
    <name type="scientific">Dichotomopilus funicola</name>
    <dbReference type="NCBI Taxonomy" id="1934379"/>
    <lineage>
        <taxon>Eukaryota</taxon>
        <taxon>Fungi</taxon>
        <taxon>Dikarya</taxon>
        <taxon>Ascomycota</taxon>
        <taxon>Pezizomycotina</taxon>
        <taxon>Sordariomycetes</taxon>
        <taxon>Sordariomycetidae</taxon>
        <taxon>Sordariales</taxon>
        <taxon>Chaetomiaceae</taxon>
        <taxon>Dichotomopilus</taxon>
    </lineage>
</organism>
<feature type="compositionally biased region" description="Polar residues" evidence="1">
    <location>
        <begin position="138"/>
        <end position="154"/>
    </location>
</feature>
<feature type="compositionally biased region" description="Basic and acidic residues" evidence="1">
    <location>
        <begin position="484"/>
        <end position="508"/>
    </location>
</feature>
<feature type="compositionally biased region" description="Low complexity" evidence="1">
    <location>
        <begin position="57"/>
        <end position="74"/>
    </location>
</feature>
<feature type="compositionally biased region" description="Low complexity" evidence="1">
    <location>
        <begin position="160"/>
        <end position="170"/>
    </location>
</feature>
<evidence type="ECO:0000256" key="1">
    <source>
        <dbReference type="SAM" id="MobiDB-lite"/>
    </source>
</evidence>
<proteinExistence type="predicted"/>
<keyword evidence="3" id="KW-1185">Reference proteome</keyword>
<gene>
    <name evidence="2" type="ORF">C8A04DRAFT_26588</name>
</gene>
<feature type="compositionally biased region" description="Polar residues" evidence="1">
    <location>
        <begin position="471"/>
        <end position="481"/>
    </location>
</feature>
<feature type="compositionally biased region" description="Polar residues" evidence="1">
    <location>
        <begin position="429"/>
        <end position="439"/>
    </location>
</feature>
<comment type="caution">
    <text evidence="2">The sequence shown here is derived from an EMBL/GenBank/DDBJ whole genome shotgun (WGS) entry which is preliminary data.</text>
</comment>
<feature type="region of interest" description="Disordered" evidence="1">
    <location>
        <begin position="410"/>
        <end position="533"/>
    </location>
</feature>
<feature type="region of interest" description="Disordered" evidence="1">
    <location>
        <begin position="138"/>
        <end position="179"/>
    </location>
</feature>